<comment type="caution">
    <text evidence="2">The sequence shown here is derived from an EMBL/GenBank/DDBJ whole genome shotgun (WGS) entry which is preliminary data.</text>
</comment>
<accession>A0AAD4R096</accession>
<gene>
    <name evidence="2" type="ORF">DdX_16204</name>
</gene>
<dbReference type="AlphaFoldDB" id="A0AAD4R096"/>
<organism evidence="2 3">
    <name type="scientific">Ditylenchus destructor</name>
    <dbReference type="NCBI Taxonomy" id="166010"/>
    <lineage>
        <taxon>Eukaryota</taxon>
        <taxon>Metazoa</taxon>
        <taxon>Ecdysozoa</taxon>
        <taxon>Nematoda</taxon>
        <taxon>Chromadorea</taxon>
        <taxon>Rhabditida</taxon>
        <taxon>Tylenchina</taxon>
        <taxon>Tylenchomorpha</taxon>
        <taxon>Sphaerularioidea</taxon>
        <taxon>Anguinidae</taxon>
        <taxon>Anguininae</taxon>
        <taxon>Ditylenchus</taxon>
    </lineage>
</organism>
<proteinExistence type="predicted"/>
<evidence type="ECO:0000313" key="2">
    <source>
        <dbReference type="EMBL" id="KAI1701244.1"/>
    </source>
</evidence>
<keyword evidence="3" id="KW-1185">Reference proteome</keyword>
<sequence>MEVSLIDYFSLSRLSRAFDSGPIIYSRSTSRAGSCARDARTKTPCSAKGSAAAKRKMLDETATPESKVFSVFRSESDQAHSPPAAIKIKPLRRVLCDSLTQTEVAAHCTISTQTEEDLTTNNPVVINTAPGPSKSNKGTQTEHEVHSYKMAQLLKLMNQDMWSKCREIDRLVLARDFGGAVCILDAEMDIFEESPEIRLLLEIYDFAEEINKHYQAQAGTRRPKVEITESDEECSPNQAKNEESVTYGSSEYYHHLKGTGELLKRKLNELRRERGGELHKTLVNAEMEAFDLYWMPDKCTTESSYLLTGSQHMKLSEYILTAVIFRPSRLVKGLESVDKPCS</sequence>
<dbReference type="EMBL" id="JAKKPZ010000123">
    <property type="protein sequence ID" value="KAI1701244.1"/>
    <property type="molecule type" value="Genomic_DNA"/>
</dbReference>
<reference evidence="2" key="1">
    <citation type="submission" date="2022-01" db="EMBL/GenBank/DDBJ databases">
        <title>Genome Sequence Resource for Two Populations of Ditylenchus destructor, the Migratory Endoparasitic Phytonematode.</title>
        <authorList>
            <person name="Zhang H."/>
            <person name="Lin R."/>
            <person name="Xie B."/>
        </authorList>
    </citation>
    <scope>NUCLEOTIDE SEQUENCE</scope>
    <source>
        <strain evidence="2">BazhouSP</strain>
    </source>
</reference>
<name>A0AAD4R096_9BILA</name>
<dbReference type="Proteomes" id="UP001201812">
    <property type="component" value="Unassembled WGS sequence"/>
</dbReference>
<feature type="region of interest" description="Disordered" evidence="1">
    <location>
        <begin position="218"/>
        <end position="241"/>
    </location>
</feature>
<evidence type="ECO:0000256" key="1">
    <source>
        <dbReference type="SAM" id="MobiDB-lite"/>
    </source>
</evidence>
<protein>
    <submittedName>
        <fullName evidence="2">Uncharacterized protein</fullName>
    </submittedName>
</protein>
<evidence type="ECO:0000313" key="3">
    <source>
        <dbReference type="Proteomes" id="UP001201812"/>
    </source>
</evidence>